<gene>
    <name evidence="2" type="ORF">H6A60_12430</name>
</gene>
<evidence type="ECO:0000256" key="1">
    <source>
        <dbReference type="SAM" id="SignalP"/>
    </source>
</evidence>
<keyword evidence="3" id="KW-1185">Reference proteome</keyword>
<comment type="caution">
    <text evidence="2">The sequence shown here is derived from an EMBL/GenBank/DDBJ whole genome shotgun (WGS) entry which is preliminary data.</text>
</comment>
<protein>
    <recommendedName>
        <fullName evidence="4">DUF2147 domain-containing protein</fullName>
    </recommendedName>
</protein>
<feature type="non-terminal residue" evidence="2">
    <location>
        <position position="87"/>
    </location>
</feature>
<proteinExistence type="predicted"/>
<evidence type="ECO:0000313" key="3">
    <source>
        <dbReference type="Proteomes" id="UP000715095"/>
    </source>
</evidence>
<dbReference type="RefSeq" id="WP_205105136.1">
    <property type="nucleotide sequence ID" value="NZ_JACJJC010000272.1"/>
</dbReference>
<organism evidence="2 3">
    <name type="scientific">Sutterella massiliensis</name>
    <dbReference type="NCBI Taxonomy" id="1816689"/>
    <lineage>
        <taxon>Bacteria</taxon>
        <taxon>Pseudomonadati</taxon>
        <taxon>Pseudomonadota</taxon>
        <taxon>Betaproteobacteria</taxon>
        <taxon>Burkholderiales</taxon>
        <taxon>Sutterellaceae</taxon>
        <taxon>Sutterella</taxon>
    </lineage>
</organism>
<sequence length="87" mass="9572">MFIKTVRPLLLVALLGLGIAVQAGEAHSTQYRESGKWVSMRLCNADRCVWRAVTGSLSNGALFAIDFEDKGDVSVQMFQVNIPRSVM</sequence>
<dbReference type="EMBL" id="JACJJC010000272">
    <property type="protein sequence ID" value="MBM6705270.1"/>
    <property type="molecule type" value="Genomic_DNA"/>
</dbReference>
<evidence type="ECO:0008006" key="4">
    <source>
        <dbReference type="Google" id="ProtNLM"/>
    </source>
</evidence>
<feature type="signal peptide" evidence="1">
    <location>
        <begin position="1"/>
        <end position="23"/>
    </location>
</feature>
<evidence type="ECO:0000313" key="2">
    <source>
        <dbReference type="EMBL" id="MBM6705270.1"/>
    </source>
</evidence>
<reference evidence="2 3" key="1">
    <citation type="journal article" date="2021" name="Sci. Rep.">
        <title>The distribution of antibiotic resistance genes in chicken gut microbiota commensals.</title>
        <authorList>
            <person name="Juricova H."/>
            <person name="Matiasovicova J."/>
            <person name="Kubasova T."/>
            <person name="Cejkova D."/>
            <person name="Rychlik I."/>
        </authorList>
    </citation>
    <scope>NUCLEOTIDE SEQUENCE [LARGE SCALE GENOMIC DNA]</scope>
    <source>
        <strain evidence="2 3">An829</strain>
    </source>
</reference>
<keyword evidence="1" id="KW-0732">Signal</keyword>
<feature type="chain" id="PRO_5046738018" description="DUF2147 domain-containing protein" evidence="1">
    <location>
        <begin position="24"/>
        <end position="87"/>
    </location>
</feature>
<dbReference type="Proteomes" id="UP000715095">
    <property type="component" value="Unassembled WGS sequence"/>
</dbReference>
<name>A0ABS2DV91_9BURK</name>
<accession>A0ABS2DV91</accession>